<protein>
    <submittedName>
        <fullName evidence="2">Uncharacterized protein</fullName>
    </submittedName>
</protein>
<sequence length="68" mass="7669">MKVADENIIRFESFSERTRNFSARIPAGMVYAAQRMRSGEEEHDGRGLIIAILLCMACWAALGYFLLA</sequence>
<name>A0A0J7Y7R6_9SPHN</name>
<dbReference type="Proteomes" id="UP000052268">
    <property type="component" value="Unassembled WGS sequence"/>
</dbReference>
<feature type="transmembrane region" description="Helical" evidence="1">
    <location>
        <begin position="45"/>
        <end position="67"/>
    </location>
</feature>
<gene>
    <name evidence="2" type="ORF">V474_10850</name>
</gene>
<dbReference type="RefSeq" id="WP_059150413.1">
    <property type="nucleotide sequence ID" value="NZ_KQ130452.1"/>
</dbReference>
<dbReference type="AlphaFoldDB" id="A0A0J7Y7R6"/>
<organism evidence="2 3">
    <name type="scientific">Novosphingobium barchaimii LL02</name>
    <dbReference type="NCBI Taxonomy" id="1114963"/>
    <lineage>
        <taxon>Bacteria</taxon>
        <taxon>Pseudomonadati</taxon>
        <taxon>Pseudomonadota</taxon>
        <taxon>Alphaproteobacteria</taxon>
        <taxon>Sphingomonadales</taxon>
        <taxon>Sphingomonadaceae</taxon>
        <taxon>Novosphingobium</taxon>
    </lineage>
</organism>
<evidence type="ECO:0000313" key="3">
    <source>
        <dbReference type="Proteomes" id="UP000052268"/>
    </source>
</evidence>
<proteinExistence type="predicted"/>
<keyword evidence="1" id="KW-1133">Transmembrane helix</keyword>
<keyword evidence="1" id="KW-0812">Transmembrane</keyword>
<evidence type="ECO:0000256" key="1">
    <source>
        <dbReference type="SAM" id="Phobius"/>
    </source>
</evidence>
<accession>A0A0J7Y7R6</accession>
<reference evidence="2 3" key="1">
    <citation type="journal article" date="2015" name="G3 (Bethesda)">
        <title>Insights into Ongoing Evolution of the Hexachlorocyclohexane Catabolic Pathway from Comparative Genomics of Ten Sphingomonadaceae Strains.</title>
        <authorList>
            <person name="Pearce S.L."/>
            <person name="Oakeshott J.G."/>
            <person name="Pandey G."/>
        </authorList>
    </citation>
    <scope>NUCLEOTIDE SEQUENCE [LARGE SCALE GENOMIC DNA]</scope>
    <source>
        <strain evidence="2 3">LL02</strain>
    </source>
</reference>
<keyword evidence="1" id="KW-0472">Membrane</keyword>
<dbReference type="EMBL" id="JACU01000002">
    <property type="protein sequence ID" value="KMS59687.1"/>
    <property type="molecule type" value="Genomic_DNA"/>
</dbReference>
<comment type="caution">
    <text evidence="2">The sequence shown here is derived from an EMBL/GenBank/DDBJ whole genome shotgun (WGS) entry which is preliminary data.</text>
</comment>
<keyword evidence="3" id="KW-1185">Reference proteome</keyword>
<evidence type="ECO:0000313" key="2">
    <source>
        <dbReference type="EMBL" id="KMS59687.1"/>
    </source>
</evidence>
<dbReference type="OrthoDB" id="7509708at2"/>
<dbReference type="PATRIC" id="fig|1114963.3.peg.1075"/>